<evidence type="ECO:0000313" key="1">
    <source>
        <dbReference type="EMBL" id="AGH47023.1"/>
    </source>
</evidence>
<reference evidence="1 2" key="1">
    <citation type="journal article" date="2013" name="Genome Announc.">
        <title>Complete Genome Sequence of Glaciecola psychrophila Strain 170T.</title>
        <authorList>
            <person name="Yin J."/>
            <person name="Chen J."/>
            <person name="Liu G."/>
            <person name="Yu Y."/>
            <person name="Song L."/>
            <person name="Wang X."/>
            <person name="Qu X."/>
        </authorList>
    </citation>
    <scope>NUCLEOTIDE SEQUENCE [LARGE SCALE GENOMIC DNA]</scope>
    <source>
        <strain evidence="1 2">170</strain>
    </source>
</reference>
<organism evidence="1 2">
    <name type="scientific">Paraglaciecola psychrophila 170</name>
    <dbReference type="NCBI Taxonomy" id="1129794"/>
    <lineage>
        <taxon>Bacteria</taxon>
        <taxon>Pseudomonadati</taxon>
        <taxon>Pseudomonadota</taxon>
        <taxon>Gammaproteobacteria</taxon>
        <taxon>Alteromonadales</taxon>
        <taxon>Alteromonadaceae</taxon>
        <taxon>Paraglaciecola</taxon>
    </lineage>
</organism>
<protein>
    <submittedName>
        <fullName evidence="1">Uncharacterized protein</fullName>
    </submittedName>
</protein>
<sequence>MIDVFNATPTLLAKIQQAANERALLQLVTEHIQSYEFSTKVDIDEIDLAFAASGGMTRWVNVDNLKIKCDPLPDRHTTFGDILIEQPQGYVNLATPAGFIPLVDVVYSLGQLSLKKIN</sequence>
<dbReference type="KEGG" id="gps:C427_4924"/>
<dbReference type="HOGENOM" id="CLU_2069764_0_0_6"/>
<dbReference type="Proteomes" id="UP000011864">
    <property type="component" value="Chromosome"/>
</dbReference>
<keyword evidence="2" id="KW-1185">Reference proteome</keyword>
<dbReference type="EMBL" id="CP003837">
    <property type="protein sequence ID" value="AGH47023.1"/>
    <property type="molecule type" value="Genomic_DNA"/>
</dbReference>
<gene>
    <name evidence="1" type="ORF">C427_4924</name>
</gene>
<proteinExistence type="predicted"/>
<dbReference type="AlphaFoldDB" id="K7AYS1"/>
<dbReference type="STRING" id="1129794.C427_4924"/>
<dbReference type="PATRIC" id="fig|1129794.4.peg.4909"/>
<dbReference type="RefSeq" id="WP_007643077.1">
    <property type="nucleotide sequence ID" value="NC_020514.1"/>
</dbReference>
<accession>K7AYS1</accession>
<evidence type="ECO:0000313" key="2">
    <source>
        <dbReference type="Proteomes" id="UP000011864"/>
    </source>
</evidence>
<dbReference type="OrthoDB" id="6385421at2"/>
<name>K7AYS1_9ALTE</name>